<feature type="transmembrane region" description="Helical" evidence="9">
    <location>
        <begin position="218"/>
        <end position="239"/>
    </location>
</feature>
<proteinExistence type="inferred from homology"/>
<evidence type="ECO:0000256" key="9">
    <source>
        <dbReference type="SAM" id="Phobius"/>
    </source>
</evidence>
<reference evidence="11 12" key="1">
    <citation type="submission" date="2024-04" db="EMBL/GenBank/DDBJ databases">
        <title>Tritrichomonas musculus Genome.</title>
        <authorList>
            <person name="Alves-Ferreira E."/>
            <person name="Grigg M."/>
            <person name="Lorenzi H."/>
            <person name="Galac M."/>
        </authorList>
    </citation>
    <scope>NUCLEOTIDE SEQUENCE [LARGE SCALE GENOMIC DNA]</scope>
    <source>
        <strain evidence="11 12">EAF2021</strain>
    </source>
</reference>
<keyword evidence="8 9" id="KW-0472">Membrane</keyword>
<keyword evidence="5" id="KW-0746">Sphingolipid metabolism</keyword>
<evidence type="ECO:0000256" key="6">
    <source>
        <dbReference type="ARBA" id="ARBA00022989"/>
    </source>
</evidence>
<feature type="transmembrane region" description="Helical" evidence="9">
    <location>
        <begin position="176"/>
        <end position="197"/>
    </location>
</feature>
<keyword evidence="4 9" id="KW-0812">Transmembrane</keyword>
<evidence type="ECO:0000256" key="4">
    <source>
        <dbReference type="ARBA" id="ARBA00022692"/>
    </source>
</evidence>
<keyword evidence="12" id="KW-1185">Reference proteome</keyword>
<feature type="transmembrane region" description="Helical" evidence="9">
    <location>
        <begin position="453"/>
        <end position="474"/>
    </location>
</feature>
<dbReference type="PANTHER" id="PTHR21290">
    <property type="entry name" value="SPHINGOMYELIN SYNTHETASE"/>
    <property type="match status" value="1"/>
</dbReference>
<dbReference type="InterPro" id="IPR025749">
    <property type="entry name" value="Sphingomyelin_synth-like_dom"/>
</dbReference>
<name>A0ABR2HBL7_9EUKA</name>
<feature type="transmembrane region" description="Helical" evidence="9">
    <location>
        <begin position="524"/>
        <end position="544"/>
    </location>
</feature>
<feature type="transmembrane region" description="Helical" evidence="9">
    <location>
        <begin position="550"/>
        <end position="569"/>
    </location>
</feature>
<sequence>MKEQKNQYLQGDTLLQTHTIGESNQSKQDFVTIFQIGISKIEIHSSLFYIMQKIEMFLITLVSSSALFRDIKKENSLVSIFNNISAKCFFSPQIYQNSSMSSIIVISCILFSLFSMIGFTLFIGNKIKGHYPINDNIVKLWIIFTHLLLPIPSFIIGYHFGYYFYELTHYVHECQLILITFTAVIWVWTLVTCNSIYNSNSFKRKSDMCRIHHTFISLHNVILIFPMVQGMMPYLIKSFFPSCDFYFYTFIEFFISLFMSIFISIKKPYEQSSMNKFATFLFVIRIPLSFIPIIEKHFSAQFEPYLIFITVFIFVTFLITINPFTCSYPIPEKSRISENAESNDDNIFDPTINLPFPFNRASFTKQDIFLYIFVFCIVIFMNILNAIAAQRVPATAPLLDFMHNRFMVSKCIRTNITKAISQISNDFILFQIGLLFFILFVFPQHFDFRRAVFIYGCICFIRAISFCITSLPVPCAGEPNCPCADRANINALKSGSPIRIAMSWLFGLGMFLKYPQCGDLIISGHTICIWLFTRTCATALNSALQRPFNWFVSGFLYTFSFFTMMYIILSKNHYSIDVWFGFILTELFWQIYNAILKLSMLPRKPNDSFYVNLIRWIENRPKRRALVVNQKLKEDIMKN</sequence>
<comment type="similarity">
    <text evidence="2">Belongs to the sphingomyelin synthase family.</text>
</comment>
<evidence type="ECO:0000256" key="8">
    <source>
        <dbReference type="ARBA" id="ARBA00023136"/>
    </source>
</evidence>
<keyword evidence="6 9" id="KW-1133">Transmembrane helix</keyword>
<keyword evidence="3" id="KW-0808">Transferase</keyword>
<evidence type="ECO:0000259" key="10">
    <source>
        <dbReference type="Pfam" id="PF14360"/>
    </source>
</evidence>
<feature type="transmembrane region" description="Helical" evidence="9">
    <location>
        <begin position="47"/>
        <end position="68"/>
    </location>
</feature>
<feature type="transmembrane region" description="Helical" evidence="9">
    <location>
        <begin position="277"/>
        <end position="294"/>
    </location>
</feature>
<feature type="transmembrane region" description="Helical" evidence="9">
    <location>
        <begin position="306"/>
        <end position="325"/>
    </location>
</feature>
<feature type="transmembrane region" description="Helical" evidence="9">
    <location>
        <begin position="103"/>
        <end position="125"/>
    </location>
</feature>
<dbReference type="InterPro" id="IPR045221">
    <property type="entry name" value="Sphingomyelin_synth-like"/>
</dbReference>
<feature type="transmembrane region" description="Helical" evidence="9">
    <location>
        <begin position="576"/>
        <end position="595"/>
    </location>
</feature>
<keyword evidence="7" id="KW-0443">Lipid metabolism</keyword>
<evidence type="ECO:0000256" key="2">
    <source>
        <dbReference type="ARBA" id="ARBA00005441"/>
    </source>
</evidence>
<comment type="caution">
    <text evidence="11">The sequence shown here is derived from an EMBL/GenBank/DDBJ whole genome shotgun (WGS) entry which is preliminary data.</text>
</comment>
<evidence type="ECO:0000256" key="1">
    <source>
        <dbReference type="ARBA" id="ARBA00004141"/>
    </source>
</evidence>
<evidence type="ECO:0000313" key="11">
    <source>
        <dbReference type="EMBL" id="KAK8843264.1"/>
    </source>
</evidence>
<dbReference type="EMBL" id="JAPFFF010000035">
    <property type="protein sequence ID" value="KAK8843264.1"/>
    <property type="molecule type" value="Genomic_DNA"/>
</dbReference>
<dbReference type="Proteomes" id="UP001470230">
    <property type="component" value="Unassembled WGS sequence"/>
</dbReference>
<feature type="domain" description="Sphingomyelin synthase-like" evidence="10">
    <location>
        <begin position="516"/>
        <end position="593"/>
    </location>
</feature>
<evidence type="ECO:0000256" key="3">
    <source>
        <dbReference type="ARBA" id="ARBA00022679"/>
    </source>
</evidence>
<evidence type="ECO:0000256" key="7">
    <source>
        <dbReference type="ARBA" id="ARBA00023098"/>
    </source>
</evidence>
<feature type="transmembrane region" description="Helical" evidence="9">
    <location>
        <begin position="368"/>
        <end position="389"/>
    </location>
</feature>
<protein>
    <recommendedName>
        <fullName evidence="10">Sphingomyelin synthase-like domain-containing protein</fullName>
    </recommendedName>
</protein>
<comment type="subcellular location">
    <subcellularLocation>
        <location evidence="1">Membrane</location>
        <topology evidence="1">Multi-pass membrane protein</topology>
    </subcellularLocation>
</comment>
<gene>
    <name evidence="11" type="ORF">M9Y10_025119</name>
</gene>
<organism evidence="11 12">
    <name type="scientific">Tritrichomonas musculus</name>
    <dbReference type="NCBI Taxonomy" id="1915356"/>
    <lineage>
        <taxon>Eukaryota</taxon>
        <taxon>Metamonada</taxon>
        <taxon>Parabasalia</taxon>
        <taxon>Tritrichomonadida</taxon>
        <taxon>Tritrichomonadidae</taxon>
        <taxon>Tritrichomonas</taxon>
    </lineage>
</organism>
<dbReference type="PANTHER" id="PTHR21290:SF25">
    <property type="entry name" value="SPHINGOMYELIN SYNTHASE-RELATED PROTEIN 1"/>
    <property type="match status" value="1"/>
</dbReference>
<evidence type="ECO:0000256" key="5">
    <source>
        <dbReference type="ARBA" id="ARBA00022919"/>
    </source>
</evidence>
<feature type="transmembrane region" description="Helical" evidence="9">
    <location>
        <begin position="427"/>
        <end position="446"/>
    </location>
</feature>
<accession>A0ABR2HBL7</accession>
<feature type="transmembrane region" description="Helical" evidence="9">
    <location>
        <begin position="137"/>
        <end position="164"/>
    </location>
</feature>
<feature type="transmembrane region" description="Helical" evidence="9">
    <location>
        <begin position="245"/>
        <end position="265"/>
    </location>
</feature>
<dbReference type="Pfam" id="PF14360">
    <property type="entry name" value="PAP2_C"/>
    <property type="match status" value="1"/>
</dbReference>
<evidence type="ECO:0000313" key="12">
    <source>
        <dbReference type="Proteomes" id="UP001470230"/>
    </source>
</evidence>